<protein>
    <recommendedName>
        <fullName evidence="3">Peptidase M13 C-terminal domain-containing protein</fullName>
    </recommendedName>
</protein>
<organism evidence="4 5">
    <name type="scientific">Rhynchophorus ferrugineus</name>
    <name type="common">Red palm weevil</name>
    <name type="synonym">Curculio ferrugineus</name>
    <dbReference type="NCBI Taxonomy" id="354439"/>
    <lineage>
        <taxon>Eukaryota</taxon>
        <taxon>Metazoa</taxon>
        <taxon>Ecdysozoa</taxon>
        <taxon>Arthropoda</taxon>
        <taxon>Hexapoda</taxon>
        <taxon>Insecta</taxon>
        <taxon>Pterygota</taxon>
        <taxon>Neoptera</taxon>
        <taxon>Endopterygota</taxon>
        <taxon>Coleoptera</taxon>
        <taxon>Polyphaga</taxon>
        <taxon>Cucujiformia</taxon>
        <taxon>Curculionidae</taxon>
        <taxon>Dryophthorinae</taxon>
        <taxon>Rhynchophorus</taxon>
    </lineage>
</organism>
<dbReference type="PANTHER" id="PTHR11733">
    <property type="entry name" value="ZINC METALLOPROTEASE FAMILY M13 NEPRILYSIN-RELATED"/>
    <property type="match status" value="1"/>
</dbReference>
<proteinExistence type="predicted"/>
<feature type="region of interest" description="Disordered" evidence="1">
    <location>
        <begin position="117"/>
        <end position="172"/>
    </location>
</feature>
<dbReference type="PROSITE" id="PS51885">
    <property type="entry name" value="NEPRILYSIN"/>
    <property type="match status" value="1"/>
</dbReference>
<evidence type="ECO:0000313" key="4">
    <source>
        <dbReference type="EMBL" id="KAF7269286.1"/>
    </source>
</evidence>
<feature type="region of interest" description="Disordered" evidence="1">
    <location>
        <begin position="642"/>
        <end position="719"/>
    </location>
</feature>
<feature type="compositionally biased region" description="Polar residues" evidence="1">
    <location>
        <begin position="642"/>
        <end position="658"/>
    </location>
</feature>
<dbReference type="SUPFAM" id="SSF55486">
    <property type="entry name" value="Metalloproteases ('zincins'), catalytic domain"/>
    <property type="match status" value="2"/>
</dbReference>
<dbReference type="InterPro" id="IPR000718">
    <property type="entry name" value="Peptidase_M13"/>
</dbReference>
<evidence type="ECO:0000259" key="3">
    <source>
        <dbReference type="Pfam" id="PF01431"/>
    </source>
</evidence>
<feature type="compositionally biased region" description="Polar residues" evidence="1">
    <location>
        <begin position="163"/>
        <end position="172"/>
    </location>
</feature>
<feature type="region of interest" description="Disordered" evidence="1">
    <location>
        <begin position="552"/>
        <end position="575"/>
    </location>
</feature>
<dbReference type="GO" id="GO:0016485">
    <property type="term" value="P:protein processing"/>
    <property type="evidence" value="ECO:0007669"/>
    <property type="project" value="TreeGrafter"/>
</dbReference>
<dbReference type="InterPro" id="IPR042089">
    <property type="entry name" value="Peptidase_M13_dom_2"/>
</dbReference>
<comment type="caution">
    <text evidence="4">The sequence shown here is derived from an EMBL/GenBank/DDBJ whole genome shotgun (WGS) entry which is preliminary data.</text>
</comment>
<gene>
    <name evidence="4" type="ORF">GWI33_017741</name>
</gene>
<feature type="compositionally biased region" description="Polar residues" evidence="1">
    <location>
        <begin position="288"/>
        <end position="316"/>
    </location>
</feature>
<feature type="region of interest" description="Disordered" evidence="1">
    <location>
        <begin position="60"/>
        <end position="99"/>
    </location>
</feature>
<evidence type="ECO:0000313" key="5">
    <source>
        <dbReference type="Proteomes" id="UP000625711"/>
    </source>
</evidence>
<feature type="compositionally biased region" description="Polar residues" evidence="1">
    <location>
        <begin position="518"/>
        <end position="538"/>
    </location>
</feature>
<dbReference type="Proteomes" id="UP000625711">
    <property type="component" value="Unassembled WGS sequence"/>
</dbReference>
<feature type="transmembrane region" description="Helical" evidence="2">
    <location>
        <begin position="33"/>
        <end position="54"/>
    </location>
</feature>
<keyword evidence="2" id="KW-0472">Membrane</keyword>
<reference evidence="4" key="1">
    <citation type="submission" date="2020-08" db="EMBL/GenBank/DDBJ databases">
        <title>Genome sequencing and assembly of the red palm weevil Rhynchophorus ferrugineus.</title>
        <authorList>
            <person name="Dias G.B."/>
            <person name="Bergman C.M."/>
            <person name="Manee M."/>
        </authorList>
    </citation>
    <scope>NUCLEOTIDE SEQUENCE</scope>
    <source>
        <strain evidence="4">AA-2017</strain>
        <tissue evidence="4">Whole larva</tissue>
    </source>
</reference>
<feature type="compositionally biased region" description="Low complexity" evidence="1">
    <location>
        <begin position="317"/>
        <end position="330"/>
    </location>
</feature>
<dbReference type="EMBL" id="JAACXV010014245">
    <property type="protein sequence ID" value="KAF7269286.1"/>
    <property type="molecule type" value="Genomic_DNA"/>
</dbReference>
<feature type="compositionally biased region" description="Polar residues" evidence="1">
    <location>
        <begin position="331"/>
        <end position="348"/>
    </location>
</feature>
<sequence length="1573" mass="178192">MTCGGRTYVVNEDDGFCNGRKVRRYRDTSFRSIVGFMLLILLFWVVVSCVIYGIQKHKENQSNLPASSRKTPEEAHNDKYLSKEFRTTTPSPPIKVKKYDEDKNGIEFVPTVTSEEKNKSFVSTPVTTPAHDDKYGQSPSSSDTPHHHPYNNETTEREKSTETHPGNNYNTTERNFEKQQHINNSSTTVASVQQNETLSQTTPVYNKASSGYSPNFTTVSPQSDTAKYQENNNAAVTESIIKKEHKHDDKQVVKETEDSMVPVTETFIKKTAYTVGQEEEPVTDKTSPEITTLSPEPNTTQEYMRNNTKTSQNVASTETTTPQTTLLTTTSGNIKEQISSKSNSSQEQVDVGIISSKNPSAAETTTQINLLTTNVIIINEQVPAKSNSGQGPVDVSTISSQNSPTVEIATTEINLLTTSSNDFNEQISSNSNSSERQVDLSIITSEKSSAVEMTTAQINILTTNVNDIDEQVSAKSNSNQGSVDVSITTSQSSSAVEITTQTNLLTTSVNDINEEVSAKSNSSKGPVEVSITTSQNSSAVEMTTTEVNLLTTNANDIDEQVSSRSNSSQGPVDDSIITSQNSSFIEITTQVNLLTTNVNKINEETSSKSNSSQEVVDVNTISSQNSSAIEITTSQDNLVTTSANNINEQVSPKLNDSGKQFDMDKTPTENPAVEQGKFSTEQSSSSITNKNQIDESTGSSQTDSVVQPTTKETETIEEHSTIAKEIQEKPIVNTMSGSNTEYITTTMKTDVQSEYKTTTEALPTSVENLDTQITTTEAVLEKTAHIYSSNNIEVTTTVDKVITTTEDQQKIETTVKPTEVATMKNEEYSSRKVYATATTTEETLKSETEYNKEIQVTEEAALQKTTSTSEIPDLLKSTSTQLTPVFREPPILNETEKVKTCDTSNCKMKSSQILKLIDYETEPCENFYQFSCGDYHSDDKNTLVEVLLEAYYTGKIPKRGNPKYITSFFEKCLEYEETTSITDKIEKVRNINVRKDDLTHILRHLMVHQSTPFFDIRLGPLNKNNPYTIQVVPPSSGYHKVGLKNWSIKKHIEQHCYQSCMSYHYKKQIDLNEVHNKYKKCQRDTFKKISEHFFTTYNTSVSDEDDFLSFFQNIMFDTSNLDIEQELLSKNYRKITVDELSKKYDVICDWIGLFKNISYGQLKENSTVYVLMEDQYFKPLMDMLKKRTKTASYLMDHLMTYFQLELGEFLLKPIDNRNRFCMQQTVELMPELANYVFVQYSKLQKSNMRIFEELFKDVLSQYYWIIDQSELEEDNKLLIKNKLDTLKLRDFIDVKKDSDSLETIMESINLSEDHLSAVLMLMEGRRQTSYSLPTPIDIYFLNYLLNDPFDSLPRYIPYTGKIVIPNAYVYDIRKMEKNKIPKYVYTTKIKFHLSRAVALYLDEVLVYTRSSFYRQFGKNLDYGLQGDETVLQIHDQQIKYKADNDAIWEKVLNVSLRNRVADNLALRVAFTNTFNDISQNLNALPWLSESHTPEKQYFILVAQEYCKKTDVGEMSQSLYETSELTPALRIETLMIHSNDFNEQFKCTPGTAMNPEIDKTQFDLFKSEEYEYQS</sequence>
<dbReference type="OrthoDB" id="5808441at2759"/>
<feature type="region of interest" description="Disordered" evidence="1">
    <location>
        <begin position="517"/>
        <end position="538"/>
    </location>
</feature>
<dbReference type="GO" id="GO:0004222">
    <property type="term" value="F:metalloendopeptidase activity"/>
    <property type="evidence" value="ECO:0007669"/>
    <property type="project" value="InterPro"/>
</dbReference>
<dbReference type="Gene3D" id="1.10.1380.10">
    <property type="entry name" value="Neutral endopeptidase , domain2"/>
    <property type="match status" value="1"/>
</dbReference>
<dbReference type="Pfam" id="PF01431">
    <property type="entry name" value="Peptidase_M13"/>
    <property type="match status" value="1"/>
</dbReference>
<feature type="region of interest" description="Disordered" evidence="1">
    <location>
        <begin position="275"/>
        <end position="350"/>
    </location>
</feature>
<dbReference type="Gene3D" id="3.40.390.10">
    <property type="entry name" value="Collagenase (Catalytic Domain)"/>
    <property type="match status" value="1"/>
</dbReference>
<dbReference type="GO" id="GO:0005886">
    <property type="term" value="C:plasma membrane"/>
    <property type="evidence" value="ECO:0007669"/>
    <property type="project" value="TreeGrafter"/>
</dbReference>
<evidence type="ECO:0000256" key="1">
    <source>
        <dbReference type="SAM" id="MobiDB-lite"/>
    </source>
</evidence>
<keyword evidence="5" id="KW-1185">Reference proteome</keyword>
<dbReference type="PANTHER" id="PTHR11733:SF229">
    <property type="entry name" value="NEPRILYSIN-2-LIKE PROTEIN"/>
    <property type="match status" value="1"/>
</dbReference>
<keyword evidence="2" id="KW-0812">Transmembrane</keyword>
<dbReference type="InterPro" id="IPR018497">
    <property type="entry name" value="Peptidase_M13_C"/>
</dbReference>
<accession>A0A834HZ94</accession>
<dbReference type="InterPro" id="IPR024079">
    <property type="entry name" value="MetalloPept_cat_dom_sf"/>
</dbReference>
<feature type="compositionally biased region" description="Basic and acidic residues" evidence="1">
    <location>
        <begin position="70"/>
        <end position="86"/>
    </location>
</feature>
<evidence type="ECO:0000256" key="2">
    <source>
        <dbReference type="SAM" id="Phobius"/>
    </source>
</evidence>
<keyword evidence="2" id="KW-1133">Transmembrane helix</keyword>
<name>A0A834HZ94_RHYFE</name>
<feature type="domain" description="Peptidase M13 C-terminal" evidence="3">
    <location>
        <begin position="1454"/>
        <end position="1556"/>
    </location>
</feature>
<feature type="compositionally biased region" description="Polar residues" evidence="1">
    <location>
        <begin position="677"/>
        <end position="710"/>
    </location>
</feature>